<sequence length="545" mass="57522">MRNEVVAVIGVIVIVGVSALAPRLKIAAPIILVLIGVGISLIPGVQPVVVPSALILTVVLPPLLYASAINLPLSDFRKNIVSITGLSVALVFVSAFGTGLLLFWLFPELSLASAIALGAVISPTDAVSAASIAKRLGLPHRLTAVIEGESLVNDASALVLLRSAVAATAGVVSVWQVGGEFLYSVVVAALVGAAVGAVTVWVRSKLPDPVLTTAVSFAVPFLAYVPAEAIGASGVLAVVAAGLLTGHFGAKYFTAPSRISERLTWRTLQFLLENAVFLIMGLQLKGLVEHVVDKHLSVPQAVLFGLLATALLIVLRFAFVMPPAVLMSWRYRRRMARAGISAAQVAADPEAPAGAAGGVVLSWSGMRGVVTLAAAQSLPEDTPYRPQLILIAFTVAIVTLVLQGSTLPFVIRWSGIRRADPAGERAEFAALLDELQEAGAGLLENPELALSDGSTPDDGVVERVRRDAMLRSQSAWELAQTAGEASVAMPNQQYRELRLEVLRVERETLLDARERETFSSHVLTQAHEMLDLEESRLAQNEGLSG</sequence>
<evidence type="ECO:0000256" key="6">
    <source>
        <dbReference type="ARBA" id="ARBA00023053"/>
    </source>
</evidence>
<evidence type="ECO:0000256" key="2">
    <source>
        <dbReference type="ARBA" id="ARBA00022448"/>
    </source>
</evidence>
<accession>A0A917F2M6</accession>
<evidence type="ECO:0000256" key="1">
    <source>
        <dbReference type="ARBA" id="ARBA00004651"/>
    </source>
</evidence>
<dbReference type="RefSeq" id="WP_188680605.1">
    <property type="nucleotide sequence ID" value="NZ_BMGP01000007.1"/>
</dbReference>
<evidence type="ECO:0000313" key="12">
    <source>
        <dbReference type="EMBL" id="GGF38839.1"/>
    </source>
</evidence>
<evidence type="ECO:0000256" key="8">
    <source>
        <dbReference type="ARBA" id="ARBA00023136"/>
    </source>
</evidence>
<dbReference type="AlphaFoldDB" id="A0A917F2M6"/>
<protein>
    <submittedName>
        <fullName evidence="12">Na+/H+ antiporter</fullName>
    </submittedName>
</protein>
<evidence type="ECO:0000256" key="9">
    <source>
        <dbReference type="ARBA" id="ARBA00023201"/>
    </source>
</evidence>
<keyword evidence="7" id="KW-0406">Ion transport</keyword>
<feature type="transmembrane region" description="Helical" evidence="10">
    <location>
        <begin position="181"/>
        <end position="202"/>
    </location>
</feature>
<dbReference type="Proteomes" id="UP000598775">
    <property type="component" value="Unassembled WGS sequence"/>
</dbReference>
<keyword evidence="3" id="KW-1003">Cell membrane</keyword>
<keyword evidence="5 10" id="KW-1133">Transmembrane helix</keyword>
<comment type="subcellular location">
    <subcellularLocation>
        <location evidence="1">Cell membrane</location>
        <topology evidence="1">Multi-pass membrane protein</topology>
    </subcellularLocation>
</comment>
<gene>
    <name evidence="12" type="ORF">GCM10011399_34640</name>
</gene>
<feature type="transmembrane region" description="Helical" evidence="10">
    <location>
        <begin position="388"/>
        <end position="411"/>
    </location>
</feature>
<feature type="transmembrane region" description="Helical" evidence="10">
    <location>
        <begin position="233"/>
        <end position="253"/>
    </location>
</feature>
<comment type="caution">
    <text evidence="12">The sequence shown here is derived from an EMBL/GenBank/DDBJ whole genome shotgun (WGS) entry which is preliminary data.</text>
</comment>
<dbReference type="GO" id="GO:0051453">
    <property type="term" value="P:regulation of intracellular pH"/>
    <property type="evidence" value="ECO:0007669"/>
    <property type="project" value="TreeGrafter"/>
</dbReference>
<dbReference type="InterPro" id="IPR006153">
    <property type="entry name" value="Cation/H_exchanger_TM"/>
</dbReference>
<evidence type="ECO:0000256" key="4">
    <source>
        <dbReference type="ARBA" id="ARBA00022692"/>
    </source>
</evidence>
<feature type="transmembrane region" description="Helical" evidence="10">
    <location>
        <begin position="265"/>
        <end position="282"/>
    </location>
</feature>
<keyword evidence="8 10" id="KW-0472">Membrane</keyword>
<dbReference type="GO" id="GO:0098719">
    <property type="term" value="P:sodium ion import across plasma membrane"/>
    <property type="evidence" value="ECO:0007669"/>
    <property type="project" value="TreeGrafter"/>
</dbReference>
<keyword evidence="2" id="KW-0813">Transport</keyword>
<dbReference type="InterPro" id="IPR018422">
    <property type="entry name" value="Cation/H_exchanger_CPA1"/>
</dbReference>
<feature type="domain" description="Cation/H+ exchanger transmembrane" evidence="11">
    <location>
        <begin position="12"/>
        <end position="413"/>
    </location>
</feature>
<organism evidence="12 13">
    <name type="scientific">Subtercola lobariae</name>
    <dbReference type="NCBI Taxonomy" id="1588641"/>
    <lineage>
        <taxon>Bacteria</taxon>
        <taxon>Bacillati</taxon>
        <taxon>Actinomycetota</taxon>
        <taxon>Actinomycetes</taxon>
        <taxon>Micrococcales</taxon>
        <taxon>Microbacteriaceae</taxon>
        <taxon>Subtercola</taxon>
    </lineage>
</organism>
<keyword evidence="6" id="KW-0915">Sodium</keyword>
<feature type="transmembrane region" description="Helical" evidence="10">
    <location>
        <begin position="26"/>
        <end position="42"/>
    </location>
</feature>
<evidence type="ECO:0000256" key="7">
    <source>
        <dbReference type="ARBA" id="ARBA00023065"/>
    </source>
</evidence>
<reference evidence="12 13" key="1">
    <citation type="journal article" date="2014" name="Int. J. Syst. Evol. Microbiol.">
        <title>Complete genome sequence of Corynebacterium casei LMG S-19264T (=DSM 44701T), isolated from a smear-ripened cheese.</title>
        <authorList>
            <consortium name="US DOE Joint Genome Institute (JGI-PGF)"/>
            <person name="Walter F."/>
            <person name="Albersmeier A."/>
            <person name="Kalinowski J."/>
            <person name="Ruckert C."/>
        </authorList>
    </citation>
    <scope>NUCLEOTIDE SEQUENCE [LARGE SCALE GENOMIC DNA]</scope>
    <source>
        <strain evidence="12 13">CGMCC 1.12976</strain>
    </source>
</reference>
<proteinExistence type="predicted"/>
<keyword evidence="4 10" id="KW-0812">Transmembrane</keyword>
<name>A0A917F2M6_9MICO</name>
<evidence type="ECO:0000256" key="10">
    <source>
        <dbReference type="SAM" id="Phobius"/>
    </source>
</evidence>
<dbReference type="PANTHER" id="PTHR10110">
    <property type="entry name" value="SODIUM/HYDROGEN EXCHANGER"/>
    <property type="match status" value="1"/>
</dbReference>
<dbReference type="EMBL" id="BMGP01000007">
    <property type="protein sequence ID" value="GGF38839.1"/>
    <property type="molecule type" value="Genomic_DNA"/>
</dbReference>
<evidence type="ECO:0000313" key="13">
    <source>
        <dbReference type="Proteomes" id="UP000598775"/>
    </source>
</evidence>
<dbReference type="Pfam" id="PF00999">
    <property type="entry name" value="Na_H_Exchanger"/>
    <property type="match status" value="1"/>
</dbReference>
<evidence type="ECO:0000256" key="5">
    <source>
        <dbReference type="ARBA" id="ARBA00022989"/>
    </source>
</evidence>
<dbReference type="GO" id="GO:0015385">
    <property type="term" value="F:sodium:proton antiporter activity"/>
    <property type="evidence" value="ECO:0007669"/>
    <property type="project" value="InterPro"/>
</dbReference>
<dbReference type="Gene3D" id="6.10.140.1330">
    <property type="match status" value="1"/>
</dbReference>
<feature type="transmembrane region" description="Helical" evidence="10">
    <location>
        <begin position="6"/>
        <end position="21"/>
    </location>
</feature>
<keyword evidence="9" id="KW-0739">Sodium transport</keyword>
<evidence type="ECO:0000259" key="11">
    <source>
        <dbReference type="Pfam" id="PF00999"/>
    </source>
</evidence>
<feature type="transmembrane region" description="Helical" evidence="10">
    <location>
        <begin position="80"/>
        <end position="105"/>
    </location>
</feature>
<dbReference type="PANTHER" id="PTHR10110:SF86">
    <property type="entry name" value="SODIUM_HYDROGEN EXCHANGER 7"/>
    <property type="match status" value="1"/>
</dbReference>
<feature type="transmembrane region" description="Helical" evidence="10">
    <location>
        <begin position="302"/>
        <end position="327"/>
    </location>
</feature>
<evidence type="ECO:0000256" key="3">
    <source>
        <dbReference type="ARBA" id="ARBA00022475"/>
    </source>
</evidence>
<dbReference type="GO" id="GO:0015386">
    <property type="term" value="F:potassium:proton antiporter activity"/>
    <property type="evidence" value="ECO:0007669"/>
    <property type="project" value="TreeGrafter"/>
</dbReference>
<dbReference type="GO" id="GO:0005886">
    <property type="term" value="C:plasma membrane"/>
    <property type="evidence" value="ECO:0007669"/>
    <property type="project" value="UniProtKB-SubCell"/>
</dbReference>
<feature type="transmembrane region" description="Helical" evidence="10">
    <location>
        <begin position="48"/>
        <end position="68"/>
    </location>
</feature>
<keyword evidence="13" id="KW-1185">Reference proteome</keyword>